<sequence>MALSGMGTTAGIPHRSAAAILETAAALRWSRPDLTAQIAEHVLQLAEADSDSELWLGSAGWLVHGRAVTGDAREPAADVLEVIQRDGSSIRALLFTEAGARLRVELAGVAQDSGDAVMCRKLVLPLVEQPGVPAELRLDALAVLVRCALADVPERLDDLIQAADAAASELTGPQPGATVALLRAAVERGRRRAGSAAEHAHHGLALLGWSPDTPEASTASGHLTAALASQWIGGLLDERRFGEARSAAMALQTRLARPAVVTRQVAQLRLTVGRATAHSEQASQTIQTLSEAAADAATSDTPGVEAACRAALAELHESNGQLDAALATMRLGVVAERLDRDRAARFRALAQQLVIGDASMVTTWREEGPDVQPAQHAAPVLTVTDAGPGPAVRAPASHEAGRPTPAGVTGSREDSRLPLARATGSREDSRSTSARAAGSREDSRSTSARAIGSREDSRSTSARAIGSREDSRSTSARTTGSREDSRPLPARVAGSREGDSPPRPSAERADAARVAPRPVPTPTVADETTRGDRRGKDEAGLAGPLPWTAWESAGSRSRLSRDQLTPGRPGARGSASAGGDRDNGTSAAAPAPGDSHAVDPGPPTDPGIVLAGSPLGDALFDEFRSSGSWSAESWGGAVPAAKSSSTRAATDGVPAASSGSGSSTAAWPAGVWSSEDRSIPATGGERIDPSVAGDPAGLPVGGRRSDLPVADRGAGQAGTPGHHAGPASGGPDGADPSGAGGISGRGAMSASTTSTTESAQAREATDWLASAIAELDRVWGSPVPSVPEEPARPVEPPAVEPATTSTTAAATPGSVVTLDLVAGDRQITSVTAMTAMRRVFRRLGGDLPPGARLRDQGPATVAVVLPEMDRGAAASWVHRIMDGLADGLPVGTDAVGLRLRATVHDVDGTAGAQILHELGPSTDVHVLRSPAGPADDQLSPQPAGQPRAAGPDGVTVAASSGGSRHAAEGRRPFRPGGIEVRPGSGGRRHRQAPAAEQPTPAAEPSGADIDLASSELGLADLLAGALAAYRGI</sequence>
<gene>
    <name evidence="2" type="ORF">HF519_28320</name>
</gene>
<name>A0A848DRB1_9PSEU</name>
<comment type="caution">
    <text evidence="2">The sequence shown here is derived from an EMBL/GenBank/DDBJ whole genome shotgun (WGS) entry which is preliminary data.</text>
</comment>
<feature type="region of interest" description="Disordered" evidence="1">
    <location>
        <begin position="780"/>
        <end position="806"/>
    </location>
</feature>
<feature type="region of interest" description="Disordered" evidence="1">
    <location>
        <begin position="923"/>
        <end position="1007"/>
    </location>
</feature>
<feature type="region of interest" description="Disordered" evidence="1">
    <location>
        <begin position="382"/>
        <end position="613"/>
    </location>
</feature>
<accession>A0A848DRB1</accession>
<keyword evidence="3" id="KW-1185">Reference proteome</keyword>
<dbReference type="RefSeq" id="WP_169416046.1">
    <property type="nucleotide sequence ID" value="NZ_JAAXKZ010000182.1"/>
</dbReference>
<evidence type="ECO:0000313" key="2">
    <source>
        <dbReference type="EMBL" id="NMH95387.1"/>
    </source>
</evidence>
<feature type="compositionally biased region" description="Low complexity" evidence="1">
    <location>
        <begin position="713"/>
        <end position="726"/>
    </location>
</feature>
<feature type="compositionally biased region" description="Gly residues" evidence="1">
    <location>
        <begin position="727"/>
        <end position="744"/>
    </location>
</feature>
<feature type="compositionally biased region" description="Low complexity" evidence="1">
    <location>
        <begin position="940"/>
        <end position="951"/>
    </location>
</feature>
<feature type="compositionally biased region" description="Low complexity" evidence="1">
    <location>
        <begin position="655"/>
        <end position="670"/>
    </location>
</feature>
<protein>
    <submittedName>
        <fullName evidence="2">Uncharacterized protein</fullName>
    </submittedName>
</protein>
<feature type="compositionally biased region" description="Basic and acidic residues" evidence="1">
    <location>
        <begin position="494"/>
        <end position="511"/>
    </location>
</feature>
<proteinExistence type="predicted"/>
<organism evidence="2 3">
    <name type="scientific">Pseudonocardia bannensis</name>
    <dbReference type="NCBI Taxonomy" id="630973"/>
    <lineage>
        <taxon>Bacteria</taxon>
        <taxon>Bacillati</taxon>
        <taxon>Actinomycetota</taxon>
        <taxon>Actinomycetes</taxon>
        <taxon>Pseudonocardiales</taxon>
        <taxon>Pseudonocardiaceae</taxon>
        <taxon>Pseudonocardia</taxon>
    </lineage>
</organism>
<dbReference type="Proteomes" id="UP000586918">
    <property type="component" value="Unassembled WGS sequence"/>
</dbReference>
<feature type="compositionally biased region" description="Basic and acidic residues" evidence="1">
    <location>
        <begin position="527"/>
        <end position="539"/>
    </location>
</feature>
<evidence type="ECO:0000313" key="3">
    <source>
        <dbReference type="Proteomes" id="UP000586918"/>
    </source>
</evidence>
<feature type="compositionally biased region" description="Low complexity" evidence="1">
    <location>
        <begin position="566"/>
        <end position="578"/>
    </location>
</feature>
<feature type="compositionally biased region" description="Low complexity" evidence="1">
    <location>
        <begin position="745"/>
        <end position="762"/>
    </location>
</feature>
<feature type="compositionally biased region" description="Low complexity" evidence="1">
    <location>
        <begin position="628"/>
        <end position="637"/>
    </location>
</feature>
<feature type="compositionally biased region" description="Low complexity" evidence="1">
    <location>
        <begin position="992"/>
        <end position="1007"/>
    </location>
</feature>
<reference evidence="2 3" key="1">
    <citation type="submission" date="2020-04" db="EMBL/GenBank/DDBJ databases">
        <authorList>
            <person name="Klaysubun C."/>
            <person name="Duangmal K."/>
            <person name="Lipun K."/>
        </authorList>
    </citation>
    <scope>NUCLEOTIDE SEQUENCE [LARGE SCALE GENOMIC DNA]</scope>
    <source>
        <strain evidence="2 3">DSM 45300</strain>
    </source>
</reference>
<feature type="compositionally biased region" description="Low complexity" evidence="1">
    <location>
        <begin position="512"/>
        <end position="526"/>
    </location>
</feature>
<evidence type="ECO:0000256" key="1">
    <source>
        <dbReference type="SAM" id="MobiDB-lite"/>
    </source>
</evidence>
<dbReference type="EMBL" id="JAAXKZ010000182">
    <property type="protein sequence ID" value="NMH95387.1"/>
    <property type="molecule type" value="Genomic_DNA"/>
</dbReference>
<dbReference type="AlphaFoldDB" id="A0A848DRB1"/>
<feature type="region of interest" description="Disordered" evidence="1">
    <location>
        <begin position="628"/>
        <end position="762"/>
    </location>
</feature>